<sequence length="142" mass="15432">MPVIQMRKATFGGVCLLTLLCISSVSAKGKSCLQFSWLGPNSRRIFAPNELVGELQNHMQLSNRTCAKYPKPKPIPCIEPFLVNELGYSLPTLPNGSITVADTFNNSVLCDPGIGDICAVVAFLFNEKVLKNCSGKPHSLLH</sequence>
<dbReference type="AlphaFoldDB" id="A0A6J1TAD5"/>
<organism evidence="2 3">
    <name type="scientific">Frankliniella occidentalis</name>
    <name type="common">Western flower thrips</name>
    <name type="synonym">Euthrips occidentalis</name>
    <dbReference type="NCBI Taxonomy" id="133901"/>
    <lineage>
        <taxon>Eukaryota</taxon>
        <taxon>Metazoa</taxon>
        <taxon>Ecdysozoa</taxon>
        <taxon>Arthropoda</taxon>
        <taxon>Hexapoda</taxon>
        <taxon>Insecta</taxon>
        <taxon>Pterygota</taxon>
        <taxon>Neoptera</taxon>
        <taxon>Paraneoptera</taxon>
        <taxon>Thysanoptera</taxon>
        <taxon>Terebrantia</taxon>
        <taxon>Thripoidea</taxon>
        <taxon>Thripidae</taxon>
        <taxon>Frankliniella</taxon>
    </lineage>
</organism>
<reference evidence="3" key="1">
    <citation type="submission" date="2025-08" db="UniProtKB">
        <authorList>
            <consortium name="RefSeq"/>
        </authorList>
    </citation>
    <scope>IDENTIFICATION</scope>
    <source>
        <tissue evidence="3">Whole organism</tissue>
    </source>
</reference>
<proteinExistence type="predicted"/>
<protein>
    <submittedName>
        <fullName evidence="3">Uncharacterized protein LOC113215148 isoform X2</fullName>
    </submittedName>
</protein>
<feature type="signal peptide" evidence="1">
    <location>
        <begin position="1"/>
        <end position="27"/>
    </location>
</feature>
<evidence type="ECO:0000256" key="1">
    <source>
        <dbReference type="SAM" id="SignalP"/>
    </source>
</evidence>
<gene>
    <name evidence="3" type="primary">LOC113215148</name>
</gene>
<feature type="chain" id="PRO_5026913430" evidence="1">
    <location>
        <begin position="28"/>
        <end position="142"/>
    </location>
</feature>
<keyword evidence="1" id="KW-0732">Signal</keyword>
<dbReference type="Proteomes" id="UP000504606">
    <property type="component" value="Unplaced"/>
</dbReference>
<dbReference type="GeneID" id="113215148"/>
<dbReference type="RefSeq" id="XP_026290524.1">
    <property type="nucleotide sequence ID" value="XM_026434739.2"/>
</dbReference>
<evidence type="ECO:0000313" key="3">
    <source>
        <dbReference type="RefSeq" id="XP_026290524.1"/>
    </source>
</evidence>
<accession>A0A6J1TAD5</accession>
<keyword evidence="2" id="KW-1185">Reference proteome</keyword>
<evidence type="ECO:0000313" key="2">
    <source>
        <dbReference type="Proteomes" id="UP000504606"/>
    </source>
</evidence>
<name>A0A6J1TAD5_FRAOC</name>